<dbReference type="InterPro" id="IPR001667">
    <property type="entry name" value="DDH_dom"/>
</dbReference>
<feature type="region of interest" description="Disordered" evidence="1">
    <location>
        <begin position="476"/>
        <end position="501"/>
    </location>
</feature>
<accession>A0A2S5B8T4</accession>
<reference evidence="3 4" key="1">
    <citation type="journal article" date="2018" name="Front. Microbiol.">
        <title>Prospects for Fungal Bioremediation of Acidic Radioactive Waste Sites: Characterization and Genome Sequence of Rhodotorula taiwanensis MD1149.</title>
        <authorList>
            <person name="Tkavc R."/>
            <person name="Matrosova V.Y."/>
            <person name="Grichenko O.E."/>
            <person name="Gostincar C."/>
            <person name="Volpe R.P."/>
            <person name="Klimenkova P."/>
            <person name="Gaidamakova E.K."/>
            <person name="Zhou C.E."/>
            <person name="Stewart B.J."/>
            <person name="Lyman M.G."/>
            <person name="Malfatti S.A."/>
            <person name="Rubinfeld B."/>
            <person name="Courtot M."/>
            <person name="Singh J."/>
            <person name="Dalgard C.L."/>
            <person name="Hamilton T."/>
            <person name="Frey K.G."/>
            <person name="Gunde-Cimerman N."/>
            <person name="Dugan L."/>
            <person name="Daly M.J."/>
        </authorList>
    </citation>
    <scope>NUCLEOTIDE SEQUENCE [LARGE SCALE GENOMIC DNA]</scope>
    <source>
        <strain evidence="3 4">MD1149</strain>
    </source>
</reference>
<evidence type="ECO:0000313" key="4">
    <source>
        <dbReference type="Proteomes" id="UP000237144"/>
    </source>
</evidence>
<feature type="compositionally biased region" description="Low complexity" evidence="1">
    <location>
        <begin position="24"/>
        <end position="49"/>
    </location>
</feature>
<dbReference type="PANTHER" id="PTHR30255:SF2">
    <property type="entry name" value="SINGLE-STRANDED-DNA-SPECIFIC EXONUCLEASE RECJ"/>
    <property type="match status" value="1"/>
</dbReference>
<dbReference type="InterPro" id="IPR051673">
    <property type="entry name" value="SSDNA_exonuclease_RecJ"/>
</dbReference>
<dbReference type="InterPro" id="IPR038763">
    <property type="entry name" value="DHH_sf"/>
</dbReference>
<feature type="domain" description="DDH" evidence="2">
    <location>
        <begin position="96"/>
        <end position="217"/>
    </location>
</feature>
<protein>
    <recommendedName>
        <fullName evidence="2">DDH domain-containing protein</fullName>
    </recommendedName>
</protein>
<dbReference type="Gene3D" id="3.90.1640.30">
    <property type="match status" value="1"/>
</dbReference>
<comment type="caution">
    <text evidence="3">The sequence shown here is derived from an EMBL/GenBank/DDBJ whole genome shotgun (WGS) entry which is preliminary data.</text>
</comment>
<dbReference type="Proteomes" id="UP000237144">
    <property type="component" value="Unassembled WGS sequence"/>
</dbReference>
<dbReference type="OrthoDB" id="284473at2759"/>
<dbReference type="PANTHER" id="PTHR30255">
    <property type="entry name" value="SINGLE-STRANDED-DNA-SPECIFIC EXONUCLEASE RECJ"/>
    <property type="match status" value="1"/>
</dbReference>
<keyword evidence="4" id="KW-1185">Reference proteome</keyword>
<dbReference type="AlphaFoldDB" id="A0A2S5B8T4"/>
<dbReference type="STRING" id="741276.A0A2S5B8T4"/>
<dbReference type="SUPFAM" id="SSF64182">
    <property type="entry name" value="DHH phosphoesterases"/>
    <property type="match status" value="1"/>
</dbReference>
<sequence length="548" mass="58091">MLGRARLSVQTQLKNFSLLSTAMAPKRASSPDAAASSPPAKKPRTAATTNRSHSPPASLPRDKAGYGEWKDWPAPEEQMETAREWIRECVEGKHRVVLCPDKDADGLSSACLLAHTFRALSHPRDLLEVYHLPRSTNNIFAPAARDGILATFADQGGPTRCVVLDQGSRPGEALVPGVDTLIIDHHLSDSFPEGATVLSACHSLPVATTSLLVYELSSTLVPALRGSGPTGLAALIGAYGDLGAGKLKFGSDDEPWPASLAPVEKKLTKSALSKSVALLNAPRRTPEFRVQDAYSALVAAAERAEVAEQTGGGGAGVSSAALKGILDDDRLQEAKERTSAETARWQGAPPVFTKDGKIAVVTVDSGYQIHPVIATRWTGTLRKAKTLVCVMCANTGYTPGYVHFSCRAPRKPEAPPPDLIAFLKSLAPACEALAPGWVDRVGQDWARGHREATGGIVKKEEFDVLMQAVELGVKKPKEEGGASKSPSKVNGKKVIDPGQKNTLDGFFKIGAVAKGGDEKGAVKKEGSSKVESVPARLEYTKPGEIVVE</sequence>
<organism evidence="3 4">
    <name type="scientific">Rhodotorula taiwanensis</name>
    <dbReference type="NCBI Taxonomy" id="741276"/>
    <lineage>
        <taxon>Eukaryota</taxon>
        <taxon>Fungi</taxon>
        <taxon>Dikarya</taxon>
        <taxon>Basidiomycota</taxon>
        <taxon>Pucciniomycotina</taxon>
        <taxon>Microbotryomycetes</taxon>
        <taxon>Sporidiobolales</taxon>
        <taxon>Sporidiobolaceae</taxon>
        <taxon>Rhodotorula</taxon>
    </lineage>
</organism>
<dbReference type="GO" id="GO:0004527">
    <property type="term" value="F:exonuclease activity"/>
    <property type="evidence" value="ECO:0007669"/>
    <property type="project" value="UniProtKB-KW"/>
</dbReference>
<dbReference type="EMBL" id="PJQD01000040">
    <property type="protein sequence ID" value="POY73131.1"/>
    <property type="molecule type" value="Genomic_DNA"/>
</dbReference>
<proteinExistence type="predicted"/>
<evidence type="ECO:0000259" key="2">
    <source>
        <dbReference type="Pfam" id="PF01368"/>
    </source>
</evidence>
<dbReference type="Pfam" id="PF01368">
    <property type="entry name" value="DHH"/>
    <property type="match status" value="1"/>
</dbReference>
<evidence type="ECO:0000313" key="3">
    <source>
        <dbReference type="EMBL" id="POY73131.1"/>
    </source>
</evidence>
<feature type="region of interest" description="Disordered" evidence="1">
    <location>
        <begin position="24"/>
        <end position="66"/>
    </location>
</feature>
<evidence type="ECO:0000256" key="1">
    <source>
        <dbReference type="SAM" id="MobiDB-lite"/>
    </source>
</evidence>
<name>A0A2S5B8T4_9BASI</name>
<gene>
    <name evidence="3" type="ORF">BMF94_3824</name>
</gene>